<dbReference type="OrthoDB" id="4078635at2759"/>
<evidence type="ECO:0000259" key="15">
    <source>
        <dbReference type="Pfam" id="PF19031"/>
    </source>
</evidence>
<organism evidence="16 17">
    <name type="scientific">Thielaviopsis punctulata</name>
    <dbReference type="NCBI Taxonomy" id="72032"/>
    <lineage>
        <taxon>Eukaryota</taxon>
        <taxon>Fungi</taxon>
        <taxon>Dikarya</taxon>
        <taxon>Ascomycota</taxon>
        <taxon>Pezizomycotina</taxon>
        <taxon>Sordariomycetes</taxon>
        <taxon>Hypocreomycetidae</taxon>
        <taxon>Microascales</taxon>
        <taxon>Ceratocystidaceae</taxon>
        <taxon>Thielaviopsis</taxon>
    </lineage>
</organism>
<gene>
    <name evidence="16" type="ORF">TD95_003951</name>
</gene>
<evidence type="ECO:0000256" key="6">
    <source>
        <dbReference type="ARBA" id="ARBA00012909"/>
    </source>
</evidence>
<evidence type="ECO:0000256" key="2">
    <source>
        <dbReference type="ARBA" id="ARBA00004793"/>
    </source>
</evidence>
<evidence type="ECO:0000256" key="4">
    <source>
        <dbReference type="ARBA" id="ARBA00011881"/>
    </source>
</evidence>
<sequence length="1524" mass="165126">MAANNMLSTSVDPAQEDALYQQEVDAVKKWWSSPRWSQTKRPYTAESIVQKRGNLKIEYPSNAQAKKLWAILEKRFTTRDASYTYGCLEPTMLTQMAKFLDTVYVSGWQSSSTASSTDEPGPDLADYPYTTVPNKVGHLFMAQLFHDRKQRQERLSTPPADRAKLPNVDYLRPIVADADTGHGGLTAIMKLTKLFIEKGAAGIHIEDQAPGTKKCGHMAGKVLVPISEHINRLVAIRAQADIMGVDLVCVARTDAEAATLITSTIDPRDHAFIMGVTVPGLQPLAELLGAAEASGKTGAQLQALETEWLAKAKLSRFDDAVAAALLAAGKSDADVAKYRAAAKGKSNSEARVLASQAGAGNVFFDWDASRTREGYYRLKGGCDCSINRAVAYAPHADAIWMESKLPDFKQAEEFAAGVHAVWPQQKLAYNLSPSFNWKTAMPHAEQETYIRRLASLGYCWQFITLAGLHTTALISHQFSEAYSRIGMRAYGELVQEPEMDGGVDVVKHQKWSGANYVDDLQKMVTGGISSTSAMGQGVTEDHFTLASIKLMSAKPAQLGFLAIYNPSLGTTDDTIDEQIVYYTSQQSLAKKRRHRRRGGLADAASPEERNERLRQIGLAQGMVEFGRSFAGGQTVDFVETERSRMIVHELEAGWWIIASIHLTQLPLPPKLSTSRQTAPVEAKYEYSTRDLKPASLLLRDLVRAHSIFLLHHAPSLSHYLETHSRSRFISVLGRYWDLFLSTWNVMLHGNPIRSLFGGINLAASGELGVGVGEEDLGSGEREVLEGLPWQMEGLVDVVVSKFGSAPDTEMEDDSAAPAKSDASASAKEPWLGSGKEPSADDGAVFLGVGALSRESLRDIVQWTEDLYTWGENAYGVVNPSSTKSARKSRRGTVSSSTPQPENRPIHKSVSLRRSNSIAEDNLGTSPRRRLRAVPPIPLQEPPHEQPERSVTMSQSFPRAIQMPTRGRLAGQDTSGESSVTGLVISQSPSKIDSLPEENIAAVGSAGVIATGKKSPVDPVQVPAVEGSIAKGLKALRSPSPAKSTEGPSHLGPIPPLPPRPHSTKPISTSISSSPSDSTMDKFKSYLKLGYGTYWSLGGSDPTKAEDKPFLPPLISPDPRKADDIANNFLIGPRRESDLSFAEEDDSEMSDADSQIQSPLAQSLPGSLPSQLPVLPSQSLRSRKALRRTVRVRLSETKGGAMAKLRVVVYVNQPFVFVLLFDPTHPSTHRTLSSESLYRTLHDQLGALRKSLVASTATRVPRPDPGIYDLVYDPTSLTLLCSIPNIPIPPSATPTAAGIIGGLPAEARRDPWSRMEAMQTHAHILNLRAAVTKKPGEVERTCKTSRGWWVVWTRVFKEVDGEEGTGGLADQVSGVFPVATASGAGNTPEEAGGILETIPESPVGSFGQPLSTNDSKNSKNSREDGDDDGDDDDECLHHSLTASDSSFPCRATAAAASSALHNLLKQRRQRSVAKEVVLVRRASDHAAWRSFGSSLMDGGADGGVKLGGGIGVDTRRYVEGLLSVL</sequence>
<feature type="compositionally biased region" description="Polar residues" evidence="14">
    <location>
        <begin position="891"/>
        <end position="900"/>
    </location>
</feature>
<reference evidence="16 17" key="1">
    <citation type="submission" date="2015-03" db="EMBL/GenBank/DDBJ databases">
        <authorList>
            <person name="Radwan O."/>
            <person name="Al-Naeli F.A."/>
            <person name="Rendon G.A."/>
            <person name="Fields C."/>
        </authorList>
    </citation>
    <scope>NUCLEOTIDE SEQUENCE [LARGE SCALE GENOMIC DNA]</scope>
    <source>
        <strain evidence="16">CR-DP1</strain>
    </source>
</reference>
<evidence type="ECO:0000256" key="10">
    <source>
        <dbReference type="ARBA" id="ARBA00023239"/>
    </source>
</evidence>
<keyword evidence="17" id="KW-1185">Reference proteome</keyword>
<evidence type="ECO:0000256" key="5">
    <source>
        <dbReference type="ARBA" id="ARBA00012260"/>
    </source>
</evidence>
<dbReference type="PANTHER" id="PTHR21631:SF3">
    <property type="entry name" value="BIFUNCTIONAL GLYOXYLATE CYCLE PROTEIN"/>
    <property type="match status" value="1"/>
</dbReference>
<feature type="compositionally biased region" description="Acidic residues" evidence="14">
    <location>
        <begin position="1423"/>
        <end position="1433"/>
    </location>
</feature>
<dbReference type="EMBL" id="LAEV01001255">
    <property type="protein sequence ID" value="KKA28607.1"/>
    <property type="molecule type" value="Genomic_DNA"/>
</dbReference>
<dbReference type="GO" id="GO:0004451">
    <property type="term" value="F:isocitrate lyase activity"/>
    <property type="evidence" value="ECO:0007669"/>
    <property type="project" value="UniProtKB-EC"/>
</dbReference>
<evidence type="ECO:0000256" key="11">
    <source>
        <dbReference type="ARBA" id="ARBA00023531"/>
    </source>
</evidence>
<keyword evidence="10" id="KW-0456">Lyase</keyword>
<feature type="region of interest" description="Disordered" evidence="14">
    <location>
        <begin position="1033"/>
        <end position="1078"/>
    </location>
</feature>
<dbReference type="FunFam" id="1.10.10.850:FF:000001">
    <property type="entry name" value="Isocitrate lyase"/>
    <property type="match status" value="1"/>
</dbReference>
<feature type="region of interest" description="Disordered" evidence="14">
    <location>
        <begin position="1135"/>
        <end position="1174"/>
    </location>
</feature>
<feature type="region of interest" description="Disordered" evidence="14">
    <location>
        <begin position="806"/>
        <end position="838"/>
    </location>
</feature>
<dbReference type="Pfam" id="PF19031">
    <property type="entry name" value="Intu_longin_1"/>
    <property type="match status" value="1"/>
</dbReference>
<feature type="domain" description="CCZ1/INTU/HSP4 first Longin" evidence="15">
    <location>
        <begin position="560"/>
        <end position="663"/>
    </location>
</feature>
<dbReference type="Gene3D" id="1.10.10.850">
    <property type="match status" value="1"/>
</dbReference>
<dbReference type="PROSITE" id="PS00161">
    <property type="entry name" value="ISOCITRATE_LYASE"/>
    <property type="match status" value="1"/>
</dbReference>
<evidence type="ECO:0000256" key="7">
    <source>
        <dbReference type="ARBA" id="ARBA00017446"/>
    </source>
</evidence>
<feature type="compositionally biased region" description="Low complexity" evidence="14">
    <location>
        <begin position="815"/>
        <end position="829"/>
    </location>
</feature>
<keyword evidence="9" id="KW-0816">Tricarboxylic acid cycle</keyword>
<evidence type="ECO:0000256" key="14">
    <source>
        <dbReference type="SAM" id="MobiDB-lite"/>
    </source>
</evidence>
<dbReference type="EC" id="4.1.3.30" evidence="5"/>
<dbReference type="NCBIfam" id="TIGR01346">
    <property type="entry name" value="isocit_lyase"/>
    <property type="match status" value="1"/>
</dbReference>
<dbReference type="Gene3D" id="3.20.20.60">
    <property type="entry name" value="Phosphoenolpyruvate-binding domains"/>
    <property type="match status" value="1"/>
</dbReference>
<feature type="region of interest" description="Disordered" evidence="14">
    <location>
        <begin position="1379"/>
        <end position="1438"/>
    </location>
</feature>
<comment type="pathway">
    <text evidence="2">Carbohydrate metabolism; glyoxylate cycle; (S)-malate from isocitrate: step 1/2.</text>
</comment>
<evidence type="ECO:0000256" key="8">
    <source>
        <dbReference type="ARBA" id="ARBA00022435"/>
    </source>
</evidence>
<comment type="subunit">
    <text evidence="4">Homotetramer.</text>
</comment>
<feature type="compositionally biased region" description="Low complexity" evidence="14">
    <location>
        <begin position="1063"/>
        <end position="1077"/>
    </location>
</feature>
<evidence type="ECO:0000313" key="17">
    <source>
        <dbReference type="Proteomes" id="UP000033483"/>
    </source>
</evidence>
<evidence type="ECO:0000256" key="9">
    <source>
        <dbReference type="ARBA" id="ARBA00022532"/>
    </source>
</evidence>
<dbReference type="PANTHER" id="PTHR21631">
    <property type="entry name" value="ISOCITRATE LYASE/MALATE SYNTHASE"/>
    <property type="match status" value="1"/>
</dbReference>
<feature type="compositionally biased region" description="Acidic residues" evidence="14">
    <location>
        <begin position="1140"/>
        <end position="1150"/>
    </location>
</feature>
<comment type="catalytic activity">
    <reaction evidence="1">
        <text>(2S,3R)-3-hydroxybutane-1,2,3-tricarboxylate = pyruvate + succinate</text>
        <dbReference type="Rhea" id="RHEA:16809"/>
        <dbReference type="ChEBI" id="CHEBI:15361"/>
        <dbReference type="ChEBI" id="CHEBI:30031"/>
        <dbReference type="ChEBI" id="CHEBI:57429"/>
        <dbReference type="EC" id="4.1.3.30"/>
    </reaction>
</comment>
<feature type="compositionally biased region" description="Polar residues" evidence="14">
    <location>
        <begin position="911"/>
        <end position="924"/>
    </location>
</feature>
<evidence type="ECO:0000256" key="1">
    <source>
        <dbReference type="ARBA" id="ARBA00001050"/>
    </source>
</evidence>
<evidence type="ECO:0000256" key="13">
    <source>
        <dbReference type="ARBA" id="ARBA00042323"/>
    </source>
</evidence>
<evidence type="ECO:0000256" key="12">
    <source>
        <dbReference type="ARBA" id="ARBA00042127"/>
    </source>
</evidence>
<dbReference type="GO" id="GO:0006097">
    <property type="term" value="P:glyoxylate cycle"/>
    <property type="evidence" value="ECO:0007669"/>
    <property type="project" value="UniProtKB-KW"/>
</dbReference>
<feature type="compositionally biased region" description="Polar residues" evidence="14">
    <location>
        <begin position="1154"/>
        <end position="1174"/>
    </location>
</feature>
<comment type="caution">
    <text evidence="16">The sequence shown here is derived from an EMBL/GenBank/DDBJ whole genome shotgun (WGS) entry which is preliminary data.</text>
</comment>
<dbReference type="GO" id="GO:0046421">
    <property type="term" value="F:methylisocitrate lyase activity"/>
    <property type="evidence" value="ECO:0007669"/>
    <property type="project" value="UniProtKB-EC"/>
</dbReference>
<dbReference type="InterPro" id="IPR043987">
    <property type="entry name" value="CCZ1/INTU/HSP4_longin_1"/>
</dbReference>
<accession>A0A0F4ZDL0</accession>
<name>A0A0F4ZDL0_9PEZI</name>
<keyword evidence="8" id="KW-0329">Glyoxylate bypass</keyword>
<proteinExistence type="inferred from homology"/>
<comment type="catalytic activity">
    <reaction evidence="11">
        <text>D-threo-isocitrate = glyoxylate + succinate</text>
        <dbReference type="Rhea" id="RHEA:13245"/>
        <dbReference type="ChEBI" id="CHEBI:15562"/>
        <dbReference type="ChEBI" id="CHEBI:30031"/>
        <dbReference type="ChEBI" id="CHEBI:36655"/>
        <dbReference type="EC" id="4.1.3.1"/>
    </reaction>
</comment>
<protein>
    <recommendedName>
        <fullName evidence="7">Isocitrate lyase</fullName>
        <ecNumber evidence="6">4.1.3.1</ecNumber>
        <ecNumber evidence="5">4.1.3.30</ecNumber>
    </recommendedName>
    <alternativeName>
        <fullName evidence="12">Methylisocitrate lyase</fullName>
    </alternativeName>
    <alternativeName>
        <fullName evidence="13">Threo-D(S)-isocitrate glyoxylate-lyase</fullName>
    </alternativeName>
</protein>
<dbReference type="GO" id="GO:0016192">
    <property type="term" value="P:vesicle-mediated transport"/>
    <property type="evidence" value="ECO:0007669"/>
    <property type="project" value="InterPro"/>
</dbReference>
<dbReference type="InterPro" id="IPR006254">
    <property type="entry name" value="Isocitrate_lyase"/>
</dbReference>
<dbReference type="SUPFAM" id="SSF51621">
    <property type="entry name" value="Phosphoenolpyruvate/pyruvate domain"/>
    <property type="match status" value="1"/>
</dbReference>
<dbReference type="EC" id="4.1.3.1" evidence="6"/>
<dbReference type="Pfam" id="PF00463">
    <property type="entry name" value="ICL"/>
    <property type="match status" value="1"/>
</dbReference>
<dbReference type="InterPro" id="IPR040442">
    <property type="entry name" value="Pyrv_kinase-like_dom_sf"/>
</dbReference>
<dbReference type="InterPro" id="IPR015813">
    <property type="entry name" value="Pyrv/PenolPyrv_kinase-like_dom"/>
</dbReference>
<dbReference type="GO" id="GO:0006099">
    <property type="term" value="P:tricarboxylic acid cycle"/>
    <property type="evidence" value="ECO:0007669"/>
    <property type="project" value="UniProtKB-KW"/>
</dbReference>
<evidence type="ECO:0000256" key="3">
    <source>
        <dbReference type="ARBA" id="ARBA00005704"/>
    </source>
</evidence>
<dbReference type="Proteomes" id="UP000033483">
    <property type="component" value="Unassembled WGS sequence"/>
</dbReference>
<evidence type="ECO:0000313" key="16">
    <source>
        <dbReference type="EMBL" id="KKA28607.1"/>
    </source>
</evidence>
<dbReference type="InterPro" id="IPR018523">
    <property type="entry name" value="Isocitrate_lyase_ph_CS"/>
</dbReference>
<comment type="similarity">
    <text evidence="3">Belongs to the isocitrate lyase/PEP mutase superfamily. Isocitrate lyase family.</text>
</comment>
<feature type="region of interest" description="Disordered" evidence="14">
    <location>
        <begin position="874"/>
        <end position="950"/>
    </location>
</feature>